<keyword evidence="11" id="KW-0464">Manganese</keyword>
<organism evidence="12 13">
    <name type="scientific">Danaus plexippus plexippus</name>
    <dbReference type="NCBI Taxonomy" id="278856"/>
    <lineage>
        <taxon>Eukaryota</taxon>
        <taxon>Metazoa</taxon>
        <taxon>Ecdysozoa</taxon>
        <taxon>Arthropoda</taxon>
        <taxon>Hexapoda</taxon>
        <taxon>Insecta</taxon>
        <taxon>Pterygota</taxon>
        <taxon>Neoptera</taxon>
        <taxon>Endopterygota</taxon>
        <taxon>Lepidoptera</taxon>
        <taxon>Glossata</taxon>
        <taxon>Ditrysia</taxon>
        <taxon>Papilionoidea</taxon>
        <taxon>Nymphalidae</taxon>
        <taxon>Danainae</taxon>
        <taxon>Danaini</taxon>
        <taxon>Danaina</taxon>
        <taxon>Danaus</taxon>
        <taxon>Danaus</taxon>
    </lineage>
</organism>
<evidence type="ECO:0000256" key="1">
    <source>
        <dbReference type="ARBA" id="ARBA00004606"/>
    </source>
</evidence>
<proteinExistence type="inferred from homology"/>
<dbReference type="Pfam" id="PF13733">
    <property type="entry name" value="Glyco_transf_7N"/>
    <property type="match status" value="1"/>
</dbReference>
<dbReference type="EMBL" id="AGBW02008690">
    <property type="protein sequence ID" value="OWR52765.1"/>
    <property type="molecule type" value="Genomic_DNA"/>
</dbReference>
<evidence type="ECO:0000256" key="6">
    <source>
        <dbReference type="ARBA" id="ARBA00022692"/>
    </source>
</evidence>
<dbReference type="Pfam" id="PF02709">
    <property type="entry name" value="Glyco_transf_7C"/>
    <property type="match status" value="1"/>
</dbReference>
<keyword evidence="13" id="KW-1185">Reference proteome</keyword>
<dbReference type="UniPathway" id="UPA00378"/>
<dbReference type="GO" id="GO:0033842">
    <property type="term" value="F:N-acetyl-beta-glucosaminyl-derivative 4-beta-N-acetylgalactosaminyltransferase activity"/>
    <property type="evidence" value="ECO:0007669"/>
    <property type="project" value="TreeGrafter"/>
</dbReference>
<comment type="similarity">
    <text evidence="3 11">Belongs to the glycosyltransferase 7 family.</text>
</comment>
<protein>
    <recommendedName>
        <fullName evidence="11">Beta-1,4-N-acetylgalactosaminyltransferase</fullName>
        <ecNumber evidence="11">2.4.1.-</ecNumber>
    </recommendedName>
    <alternativeName>
        <fullName evidence="11">Beta-4-GalNAcT</fullName>
    </alternativeName>
</protein>
<comment type="subcellular location">
    <subcellularLocation>
        <location evidence="1 11">Membrane</location>
        <topology evidence="1 11">Single-pass type II membrane protein</topology>
    </subcellularLocation>
</comment>
<evidence type="ECO:0000256" key="8">
    <source>
        <dbReference type="ARBA" id="ARBA00022989"/>
    </source>
</evidence>
<dbReference type="OrthoDB" id="10038994at2759"/>
<evidence type="ECO:0000256" key="10">
    <source>
        <dbReference type="ARBA" id="ARBA00023180"/>
    </source>
</evidence>
<keyword evidence="4 11" id="KW-0328">Glycosyltransferase</keyword>
<dbReference type="EC" id="2.4.1.-" evidence="11"/>
<evidence type="ECO:0000256" key="11">
    <source>
        <dbReference type="RuleBase" id="RU368121"/>
    </source>
</evidence>
<name>A0A212FGA2_DANPL</name>
<keyword evidence="6" id="KW-0812">Transmembrane</keyword>
<dbReference type="Gene3D" id="3.90.550.10">
    <property type="entry name" value="Spore Coat Polysaccharide Biosynthesis Protein SpsA, Chain A"/>
    <property type="match status" value="1"/>
</dbReference>
<sequence length="312" mass="35883">MRYYGIKKKILYCGLIVLLFFILLHPSRNAKGTYEFIEREHILSNLLYDTAENFSSTAIVECDYYNVVYDDSTLSISIADGDLVENHRVKDGGEYVPVECRPSLSTAIIIPYRDRAEQLRAFLVYMHMFLRRQFIHYRIYVVEQVDSKPFNTAKLMNIGAAAAIRAGFPCLVLHNVDLLPLRPANLYACTKLPRHLSSSINKLRFVLPHQNVFSGVVSISSKQFKLINGMTNGNTGDKSDLHNRLKVAGIKITRYEPSLSRYYMSSQKLQRKVIRFNRDMKQEMKKDGLNSLMYTEVATVLHPLFTHIMVDL</sequence>
<dbReference type="GO" id="GO:0005975">
    <property type="term" value="P:carbohydrate metabolic process"/>
    <property type="evidence" value="ECO:0007669"/>
    <property type="project" value="InterPro"/>
</dbReference>
<dbReference type="PANTHER" id="PTHR19300">
    <property type="entry name" value="BETA-1,4-GALACTOSYLTRANSFERASE"/>
    <property type="match status" value="1"/>
</dbReference>
<keyword evidence="9" id="KW-0472">Membrane</keyword>
<evidence type="ECO:0000256" key="9">
    <source>
        <dbReference type="ARBA" id="ARBA00023136"/>
    </source>
</evidence>
<dbReference type="AlphaFoldDB" id="A0A212FGA2"/>
<comment type="function">
    <text evidence="11">Catalyzes the transfer of galactose onto proteins or lipids.</text>
</comment>
<evidence type="ECO:0000313" key="13">
    <source>
        <dbReference type="Proteomes" id="UP000007151"/>
    </source>
</evidence>
<comment type="cofactor">
    <cofactor evidence="11">
        <name>Mn(2+)</name>
        <dbReference type="ChEBI" id="CHEBI:29035"/>
    </cofactor>
</comment>
<evidence type="ECO:0000313" key="12">
    <source>
        <dbReference type="EMBL" id="OWR52765.1"/>
    </source>
</evidence>
<dbReference type="GO" id="GO:0006688">
    <property type="term" value="P:glycosphingolipid biosynthetic process"/>
    <property type="evidence" value="ECO:0007669"/>
    <property type="project" value="TreeGrafter"/>
</dbReference>
<evidence type="ECO:0000256" key="5">
    <source>
        <dbReference type="ARBA" id="ARBA00022679"/>
    </source>
</evidence>
<dbReference type="Proteomes" id="UP000007151">
    <property type="component" value="Unassembled WGS sequence"/>
</dbReference>
<dbReference type="InterPro" id="IPR029044">
    <property type="entry name" value="Nucleotide-diphossugar_trans"/>
</dbReference>
<keyword evidence="10 11" id="KW-0325">Glycoprotein</keyword>
<dbReference type="FunCoup" id="A0A212FGA2">
    <property type="interactions" value="86"/>
</dbReference>
<dbReference type="SUPFAM" id="SSF53448">
    <property type="entry name" value="Nucleotide-diphospho-sugar transferases"/>
    <property type="match status" value="1"/>
</dbReference>
<evidence type="ECO:0000256" key="4">
    <source>
        <dbReference type="ARBA" id="ARBA00022676"/>
    </source>
</evidence>
<keyword evidence="7 11" id="KW-0735">Signal-anchor</keyword>
<dbReference type="KEGG" id="dpl:KGM_206689"/>
<dbReference type="eggNOG" id="KOG3916">
    <property type="taxonomic scope" value="Eukaryota"/>
</dbReference>
<keyword evidence="11" id="KW-0479">Metal-binding</keyword>
<dbReference type="GO" id="GO:0046872">
    <property type="term" value="F:metal ion binding"/>
    <property type="evidence" value="ECO:0007669"/>
    <property type="project" value="UniProtKB-UniRule"/>
</dbReference>
<accession>A0A212FGA2</accession>
<dbReference type="GO" id="GO:0005794">
    <property type="term" value="C:Golgi apparatus"/>
    <property type="evidence" value="ECO:0007669"/>
    <property type="project" value="TreeGrafter"/>
</dbReference>
<dbReference type="PANTHER" id="PTHR19300:SF48">
    <property type="entry name" value="BETA-1,4-N-ACETYLGALACTOSAMINYLTRANSFERASE"/>
    <property type="match status" value="1"/>
</dbReference>
<dbReference type="STRING" id="278856.A0A212FGA2"/>
<comment type="pathway">
    <text evidence="2 11">Protein modification; protein glycosylation.</text>
</comment>
<dbReference type="GO" id="GO:0008378">
    <property type="term" value="F:galactosyltransferase activity"/>
    <property type="evidence" value="ECO:0007669"/>
    <property type="project" value="TreeGrafter"/>
</dbReference>
<comment type="caution">
    <text evidence="12">The sequence shown here is derived from an EMBL/GenBank/DDBJ whole genome shotgun (WGS) entry which is preliminary data.</text>
</comment>
<reference evidence="12 13" key="1">
    <citation type="journal article" date="2011" name="Cell">
        <title>The monarch butterfly genome yields insights into long-distance migration.</title>
        <authorList>
            <person name="Zhan S."/>
            <person name="Merlin C."/>
            <person name="Boore J.L."/>
            <person name="Reppert S.M."/>
        </authorList>
    </citation>
    <scope>NUCLEOTIDE SEQUENCE [LARGE SCALE GENOMIC DNA]</scope>
    <source>
        <strain evidence="12">F-2</strain>
    </source>
</reference>
<keyword evidence="5 11" id="KW-0808">Transferase</keyword>
<evidence type="ECO:0000256" key="3">
    <source>
        <dbReference type="ARBA" id="ARBA00005735"/>
    </source>
</evidence>
<evidence type="ECO:0000256" key="7">
    <source>
        <dbReference type="ARBA" id="ARBA00022968"/>
    </source>
</evidence>
<evidence type="ECO:0000256" key="2">
    <source>
        <dbReference type="ARBA" id="ARBA00004922"/>
    </source>
</evidence>
<keyword evidence="8" id="KW-1133">Transmembrane helix</keyword>
<dbReference type="InterPro" id="IPR003859">
    <property type="entry name" value="Galactosyl_T"/>
</dbReference>
<dbReference type="GO" id="GO:0016020">
    <property type="term" value="C:membrane"/>
    <property type="evidence" value="ECO:0007669"/>
    <property type="project" value="UniProtKB-SubCell"/>
</dbReference>
<dbReference type="InterPro" id="IPR027995">
    <property type="entry name" value="Galactosyl_T_N"/>
</dbReference>
<dbReference type="InterPro" id="IPR027791">
    <property type="entry name" value="Galactosyl_T_C"/>
</dbReference>
<gene>
    <name evidence="12" type="ORF">KGM_206689</name>
</gene>
<dbReference type="PRINTS" id="PR02050">
    <property type="entry name" value="B14GALTRFASE"/>
</dbReference>